<keyword evidence="4" id="KW-1185">Reference proteome</keyword>
<dbReference type="SUPFAM" id="SSF52402">
    <property type="entry name" value="Adenine nucleotide alpha hydrolases-like"/>
    <property type="match status" value="2"/>
</dbReference>
<dbReference type="RefSeq" id="WP_229111261.1">
    <property type="nucleotide sequence ID" value="NZ_CP064788.1"/>
</dbReference>
<dbReference type="Gene3D" id="3.40.50.620">
    <property type="entry name" value="HUPs"/>
    <property type="match status" value="2"/>
</dbReference>
<dbReference type="PANTHER" id="PTHR46268:SF6">
    <property type="entry name" value="UNIVERSAL STRESS PROTEIN UP12"/>
    <property type="match status" value="1"/>
</dbReference>
<dbReference type="PRINTS" id="PR01438">
    <property type="entry name" value="UNVRSLSTRESS"/>
</dbReference>
<reference evidence="3 4" key="1">
    <citation type="submission" date="2020-11" db="EMBL/GenBank/DDBJ databases">
        <title>Carbohydrate-dependent, anaerobic sulfur respiration: A novel catabolism in halophilic archaea.</title>
        <authorList>
            <person name="Sorokin D.Y."/>
            <person name="Messina E."/>
            <person name="Smedile F."/>
            <person name="La Cono V."/>
            <person name="Hallsworth J.E."/>
            <person name="Yakimov M.M."/>
        </authorList>
    </citation>
    <scope>NUCLEOTIDE SEQUENCE [LARGE SCALE GENOMIC DNA]</scope>
    <source>
        <strain evidence="3 4">HSR12-2</strain>
    </source>
</reference>
<dbReference type="Pfam" id="PF00582">
    <property type="entry name" value="Usp"/>
    <property type="match status" value="2"/>
</dbReference>
<evidence type="ECO:0000313" key="3">
    <source>
        <dbReference type="EMBL" id="QSG08100.1"/>
    </source>
</evidence>
<sequence>MYEKILFPFDGSDGAAEVLQHAGELAHWEDGSIRLLYVADTNEVSVSRVGDEMLDSLIEHGEEILSDAAGILESLDVRYTTDIAKGTPAETIVEYGEDHDFDVIVMPTSGRQGLSRYLLGSVTEKVVRLSETPVLTARMAADEEFVVPFDRILVPTDGSKAAESATQHAFELAAAMGADVHALSVVDTGAFSSDVRSERLSDAGKSHASEVVETVADAATEHGLDGVTTHVESGSPTEEIHEVVDREGIDAVVMGTTGRQGVERILLGSVAEKTVRSVPVPVITIRNGPRPLL</sequence>
<dbReference type="InterPro" id="IPR006016">
    <property type="entry name" value="UspA"/>
</dbReference>
<dbReference type="EMBL" id="CP064788">
    <property type="protein sequence ID" value="QSG08100.1"/>
    <property type="molecule type" value="Genomic_DNA"/>
</dbReference>
<accession>A0A897N169</accession>
<organism evidence="3 4">
    <name type="scientific">Halapricum desulfuricans</name>
    <dbReference type="NCBI Taxonomy" id="2841257"/>
    <lineage>
        <taxon>Archaea</taxon>
        <taxon>Methanobacteriati</taxon>
        <taxon>Methanobacteriota</taxon>
        <taxon>Stenosarchaea group</taxon>
        <taxon>Halobacteria</taxon>
        <taxon>Halobacteriales</taxon>
        <taxon>Haloarculaceae</taxon>
        <taxon>Halapricum</taxon>
    </lineage>
</organism>
<feature type="domain" description="UspA" evidence="2">
    <location>
        <begin position="149"/>
        <end position="286"/>
    </location>
</feature>
<dbReference type="PANTHER" id="PTHR46268">
    <property type="entry name" value="STRESS RESPONSE PROTEIN NHAX"/>
    <property type="match status" value="1"/>
</dbReference>
<evidence type="ECO:0000313" key="4">
    <source>
        <dbReference type="Proteomes" id="UP000662973"/>
    </source>
</evidence>
<comment type="similarity">
    <text evidence="1">Belongs to the universal stress protein A family.</text>
</comment>
<dbReference type="InterPro" id="IPR006015">
    <property type="entry name" value="Universal_stress_UspA"/>
</dbReference>
<feature type="domain" description="UspA" evidence="2">
    <location>
        <begin position="1"/>
        <end position="137"/>
    </location>
</feature>
<protein>
    <submittedName>
        <fullName evidence="3">Nucleotide-binding protein, UspA family</fullName>
    </submittedName>
</protein>
<dbReference type="Proteomes" id="UP000662973">
    <property type="component" value="Chromosome"/>
</dbReference>
<evidence type="ECO:0000256" key="1">
    <source>
        <dbReference type="ARBA" id="ARBA00008791"/>
    </source>
</evidence>
<evidence type="ECO:0000259" key="2">
    <source>
        <dbReference type="Pfam" id="PF00582"/>
    </source>
</evidence>
<proteinExistence type="inferred from homology"/>
<name>A0A897N169_9EURY</name>
<dbReference type="GeneID" id="68851352"/>
<dbReference type="AlphaFoldDB" id="A0A897N169"/>
<gene>
    <name evidence="3" type="primary">uspA5</name>
    <name evidence="3" type="ORF">HSR122_0694</name>
</gene>
<dbReference type="KEGG" id="hds:HSR122_0694"/>
<dbReference type="InterPro" id="IPR014729">
    <property type="entry name" value="Rossmann-like_a/b/a_fold"/>
</dbReference>
<dbReference type="CDD" id="cd00293">
    <property type="entry name" value="USP-like"/>
    <property type="match status" value="2"/>
</dbReference>